<name>A0ABV7WML7_9MICO</name>
<proteinExistence type="predicted"/>
<reference evidence="3" key="1">
    <citation type="journal article" date="2019" name="Int. J. Syst. Evol. Microbiol.">
        <title>The Global Catalogue of Microorganisms (GCM) 10K type strain sequencing project: providing services to taxonomists for standard genome sequencing and annotation.</title>
        <authorList>
            <consortium name="The Broad Institute Genomics Platform"/>
            <consortium name="The Broad Institute Genome Sequencing Center for Infectious Disease"/>
            <person name="Wu L."/>
            <person name="Ma J."/>
        </authorList>
    </citation>
    <scope>NUCLEOTIDE SEQUENCE [LARGE SCALE GENOMIC DNA]</scope>
    <source>
        <strain evidence="3">NCAIM B.02333</strain>
    </source>
</reference>
<accession>A0ABV7WML7</accession>
<keyword evidence="3" id="KW-1185">Reference proteome</keyword>
<organism evidence="2 3">
    <name type="scientific">Aquipuribacter hungaricus</name>
    <dbReference type="NCBI Taxonomy" id="545624"/>
    <lineage>
        <taxon>Bacteria</taxon>
        <taxon>Bacillati</taxon>
        <taxon>Actinomycetota</taxon>
        <taxon>Actinomycetes</taxon>
        <taxon>Micrococcales</taxon>
        <taxon>Intrasporangiaceae</taxon>
        <taxon>Aquipuribacter</taxon>
    </lineage>
</organism>
<evidence type="ECO:0000313" key="3">
    <source>
        <dbReference type="Proteomes" id="UP001595685"/>
    </source>
</evidence>
<feature type="region of interest" description="Disordered" evidence="1">
    <location>
        <begin position="75"/>
        <end position="121"/>
    </location>
</feature>
<dbReference type="Proteomes" id="UP001595685">
    <property type="component" value="Unassembled WGS sequence"/>
</dbReference>
<sequence length="121" mass="13628">MEQLHALVPASAVVHTDDVAWHDAFFDWADLLADGVLHPLRRGEAVSFRLPAWAQHDRPGAVHVPAGLDTVRVEGTSWPDAQPLLHRRETRREGTPLGIRPHRSSKKDDDRAASEEQQEHR</sequence>
<evidence type="ECO:0000313" key="2">
    <source>
        <dbReference type="EMBL" id="MFC3690252.1"/>
    </source>
</evidence>
<protein>
    <submittedName>
        <fullName evidence="2">Uncharacterized protein</fullName>
    </submittedName>
</protein>
<evidence type="ECO:0000256" key="1">
    <source>
        <dbReference type="SAM" id="MobiDB-lite"/>
    </source>
</evidence>
<dbReference type="RefSeq" id="WP_376985732.1">
    <property type="nucleotide sequence ID" value="NZ_JBHRWW010000019.1"/>
</dbReference>
<feature type="compositionally biased region" description="Basic and acidic residues" evidence="1">
    <location>
        <begin position="106"/>
        <end position="121"/>
    </location>
</feature>
<gene>
    <name evidence="2" type="ORF">ACFOLH_18045</name>
</gene>
<comment type="caution">
    <text evidence="2">The sequence shown here is derived from an EMBL/GenBank/DDBJ whole genome shotgun (WGS) entry which is preliminary data.</text>
</comment>
<dbReference type="EMBL" id="JBHRWW010000019">
    <property type="protein sequence ID" value="MFC3690252.1"/>
    <property type="molecule type" value="Genomic_DNA"/>
</dbReference>